<dbReference type="KEGG" id="haj:DU500_14340"/>
<organism evidence="2 3">
    <name type="scientific">Haloplanus rubicundus</name>
    <dbReference type="NCBI Taxonomy" id="1547898"/>
    <lineage>
        <taxon>Archaea</taxon>
        <taxon>Methanobacteriati</taxon>
        <taxon>Methanobacteriota</taxon>
        <taxon>Stenosarchaea group</taxon>
        <taxon>Halobacteria</taxon>
        <taxon>Halobacteriales</taxon>
        <taxon>Haloferacaceae</taxon>
        <taxon>Haloplanus</taxon>
    </lineage>
</organism>
<name>A0A345E5N6_9EURY</name>
<gene>
    <name evidence="2" type="ORF">DU500_14340</name>
</gene>
<dbReference type="PROSITE" id="PS51257">
    <property type="entry name" value="PROKAR_LIPOPROTEIN"/>
    <property type="match status" value="1"/>
</dbReference>
<dbReference type="Proteomes" id="UP000253273">
    <property type="component" value="Chromosome"/>
</dbReference>
<proteinExistence type="predicted"/>
<dbReference type="InterPro" id="IPR021516">
    <property type="entry name" value="DUF3179"/>
</dbReference>
<accession>A0A345E5N6</accession>
<evidence type="ECO:0000256" key="1">
    <source>
        <dbReference type="SAM" id="MobiDB-lite"/>
    </source>
</evidence>
<feature type="compositionally biased region" description="Low complexity" evidence="1">
    <location>
        <begin position="31"/>
        <end position="58"/>
    </location>
</feature>
<reference evidence="2 3" key="1">
    <citation type="submission" date="2018-07" db="EMBL/GenBank/DDBJ databases">
        <title>Genome sequences of Haloplanus sp. CBA1113.</title>
        <authorList>
            <person name="Kim Y.B."/>
            <person name="Roh S.W."/>
        </authorList>
    </citation>
    <scope>NUCLEOTIDE SEQUENCE [LARGE SCALE GENOMIC DNA]</scope>
    <source>
        <strain evidence="2 3">CBA1113</strain>
    </source>
</reference>
<sequence>MKSRHTRRGALALGVGVVGALAGCLGGTSGAAGSSESTGSSPASSPTASDADGPPAADHAPYVAYEASRLRNATVSGGVTKDGIPSIDEPSFLDASVAALDDGEIVFGVVRGDDVRAYPQRILVHHEIVNDRLDGVSVSVTYCPLTGTVLGFERGETTFGVSGTLVNSNLVMYDRATDSRWPQVLATAVEGPLEGRALREFEVVWTTWGRWRRRYPDTAVLSEDTGYARNYGIDPYGSYAPTVRGYYNRESTMFDPLATDDRLGTKTVVVGVRTDAGATAVSMDRLRTRGVVDATIGDDRLAFVHDPVLDAGRAYRVPADATVESATDAVRVDGERYAPDALPFERRHAIEAMWFAWAGFYPETTLHA</sequence>
<dbReference type="Pfam" id="PF11376">
    <property type="entry name" value="DUF3179"/>
    <property type="match status" value="1"/>
</dbReference>
<dbReference type="OrthoDB" id="2731at2157"/>
<dbReference type="GeneID" id="37284587"/>
<protein>
    <submittedName>
        <fullName evidence="2">DUF3179 domain-containing protein</fullName>
    </submittedName>
</protein>
<dbReference type="EMBL" id="CP031150">
    <property type="protein sequence ID" value="AXG07508.1"/>
    <property type="molecule type" value="Genomic_DNA"/>
</dbReference>
<feature type="region of interest" description="Disordered" evidence="1">
    <location>
        <begin position="29"/>
        <end position="59"/>
    </location>
</feature>
<evidence type="ECO:0000313" key="2">
    <source>
        <dbReference type="EMBL" id="AXG07508.1"/>
    </source>
</evidence>
<evidence type="ECO:0000313" key="3">
    <source>
        <dbReference type="Proteomes" id="UP000253273"/>
    </source>
</evidence>
<dbReference type="AlphaFoldDB" id="A0A345E5N6"/>
<dbReference type="RefSeq" id="WP_114586634.1">
    <property type="nucleotide sequence ID" value="NZ_CP031150.1"/>
</dbReference>
<keyword evidence="3" id="KW-1185">Reference proteome</keyword>